<keyword evidence="3" id="KW-1185">Reference proteome</keyword>
<reference evidence="2 3" key="1">
    <citation type="submission" date="2014-12" db="EMBL/GenBank/DDBJ databases">
        <title>Comparative genomics of the lactic acid bacteria isolated from the honey bee gut.</title>
        <authorList>
            <person name="Ellegaard K.M."/>
            <person name="Tamarit D."/>
            <person name="Javelind E."/>
            <person name="Olofsson T."/>
            <person name="Andersson S.G."/>
            <person name="Vasquez A."/>
        </authorList>
    </citation>
    <scope>NUCLEOTIDE SEQUENCE [LARGE SCALE GENOMIC DNA]</scope>
    <source>
        <strain evidence="2 3">Hon2</strain>
    </source>
</reference>
<protein>
    <recommendedName>
        <fullName evidence="1">FRG domain-containing protein</fullName>
    </recommendedName>
</protein>
<evidence type="ECO:0000313" key="2">
    <source>
        <dbReference type="EMBL" id="KJY48081.1"/>
    </source>
</evidence>
<proteinExistence type="predicted"/>
<dbReference type="Proteomes" id="UP000033695">
    <property type="component" value="Unassembled WGS sequence"/>
</dbReference>
<dbReference type="Pfam" id="PF08867">
    <property type="entry name" value="FRG"/>
    <property type="match status" value="1"/>
</dbReference>
<dbReference type="EMBL" id="JXBZ01000015">
    <property type="protein sequence ID" value="KJY48081.1"/>
    <property type="molecule type" value="Genomic_DNA"/>
</dbReference>
<gene>
    <name evidence="2" type="ORF">JG29_15960</name>
</gene>
<sequence length="429" mass="50408">MHEGEIIIKRVNSVDEYLNEVPNSISKFPSNREYLDGRYIKGKLIQNMVLYRGQNKNYGSTRYLASLFRQQKDEYSLTSTYMNMHDLSKLDNNFSRLSYMQHFGLPTRLLDFTVNKLVALYFACQPDKNGCFDKDDGIIDICFTNTKQNDDNYFSPNVYSYYDNSNDDYMDDIVELDATLALMTENDKSFIYNKIHEFEKFVRDSFSSIAKDKKDINFDIRKYYSLFCRSKRKCIEDNLTHPFEYYMSDVIEADVFIPSNTLTKIYNYYNYNDFKIDVDAYVDAYIEETNRKAVDIFTNVNNAYDKLYGSPEIQSLLIAINKEMRLKDPVIDFVALLHPFFVSPSINNPRIEAQEGAFLFEPYEESENFTKADINEDIKKRFSFEESSIIIPANRKESILKKLDDKYNINSDTLFPDSENIAKYISRGY</sequence>
<dbReference type="RefSeq" id="WP_045923504.1">
    <property type="nucleotide sequence ID" value="NZ_JBHTHW010000006.1"/>
</dbReference>
<name>A0A0F4KS95_9LACO</name>
<dbReference type="STRING" id="1218508.JG29_15960"/>
<comment type="caution">
    <text evidence="2">The sequence shown here is derived from an EMBL/GenBank/DDBJ whole genome shotgun (WGS) entry which is preliminary data.</text>
</comment>
<accession>A0A0F4KS95</accession>
<dbReference type="SMART" id="SM00901">
    <property type="entry name" value="FRG"/>
    <property type="match status" value="1"/>
</dbReference>
<dbReference type="HOGENOM" id="CLU_681122_0_0_9"/>
<dbReference type="InterPro" id="IPR014966">
    <property type="entry name" value="FRG-dom"/>
</dbReference>
<evidence type="ECO:0000313" key="3">
    <source>
        <dbReference type="Proteomes" id="UP000033695"/>
    </source>
</evidence>
<feature type="domain" description="FRG" evidence="1">
    <location>
        <begin position="45"/>
        <end position="140"/>
    </location>
</feature>
<organism evidence="2 3">
    <name type="scientific">Bombilactobacillus mellis</name>
    <dbReference type="NCBI Taxonomy" id="1218508"/>
    <lineage>
        <taxon>Bacteria</taxon>
        <taxon>Bacillati</taxon>
        <taxon>Bacillota</taxon>
        <taxon>Bacilli</taxon>
        <taxon>Lactobacillales</taxon>
        <taxon>Lactobacillaceae</taxon>
        <taxon>Bombilactobacillus</taxon>
    </lineage>
</organism>
<dbReference type="AlphaFoldDB" id="A0A0F4KS95"/>
<dbReference type="PATRIC" id="fig|1218508.4.peg.1642"/>
<evidence type="ECO:0000259" key="1">
    <source>
        <dbReference type="SMART" id="SM00901"/>
    </source>
</evidence>
<dbReference type="OrthoDB" id="9816036at2"/>